<reference evidence="5 6" key="1">
    <citation type="journal article" date="2016" name="Genome Announc.">
        <title>Complete Genome and Plasmid Sequences for Rhodococcus fascians D188 and Draft Sequences for Rhodococcus Isolates PBTS 1 and PBTS 2.</title>
        <authorList>
            <person name="Stamler R.A."/>
            <person name="Vereecke D."/>
            <person name="Zhang Y."/>
            <person name="Schilkey F."/>
            <person name="Devitt N."/>
            <person name="Randall J.J."/>
        </authorList>
    </citation>
    <scope>NUCLEOTIDE SEQUENCE [LARGE SCALE GENOMIC DNA]</scope>
    <source>
        <strain evidence="5 6">PBTS2</strain>
    </source>
</reference>
<organism evidence="5 6">
    <name type="scientific">Rhodococcoides fascians</name>
    <name type="common">Rhodococcus fascians</name>
    <dbReference type="NCBI Taxonomy" id="1828"/>
    <lineage>
        <taxon>Bacteria</taxon>
        <taxon>Bacillati</taxon>
        <taxon>Actinomycetota</taxon>
        <taxon>Actinomycetes</taxon>
        <taxon>Mycobacteriales</taxon>
        <taxon>Nocardiaceae</taxon>
        <taxon>Rhodococcoides</taxon>
    </lineage>
</organism>
<keyword evidence="6" id="KW-1185">Reference proteome</keyword>
<dbReference type="InterPro" id="IPR016032">
    <property type="entry name" value="Sig_transdc_resp-reg_C-effctor"/>
</dbReference>
<dbReference type="CDD" id="cd06170">
    <property type="entry name" value="LuxR_C_like"/>
    <property type="match status" value="1"/>
</dbReference>
<dbReference type="EMBL" id="CP015220">
    <property type="protein sequence ID" value="AMY23081.1"/>
    <property type="molecule type" value="Genomic_DNA"/>
</dbReference>
<dbReference type="SUPFAM" id="SSF46894">
    <property type="entry name" value="C-terminal effector domain of the bipartite response regulators"/>
    <property type="match status" value="1"/>
</dbReference>
<dbReference type="PROSITE" id="PS00622">
    <property type="entry name" value="HTH_LUXR_1"/>
    <property type="match status" value="1"/>
</dbReference>
<dbReference type="InterPro" id="IPR000792">
    <property type="entry name" value="Tscrpt_reg_LuxR_C"/>
</dbReference>
<dbReference type="SUPFAM" id="SSF52540">
    <property type="entry name" value="P-loop containing nucleoside triphosphate hydrolases"/>
    <property type="match status" value="1"/>
</dbReference>
<evidence type="ECO:0000256" key="2">
    <source>
        <dbReference type="ARBA" id="ARBA00023125"/>
    </source>
</evidence>
<protein>
    <recommendedName>
        <fullName evidence="4">HTH luxR-type domain-containing protein</fullName>
    </recommendedName>
</protein>
<dbReference type="InterPro" id="IPR003593">
    <property type="entry name" value="AAA+_ATPase"/>
</dbReference>
<dbReference type="GO" id="GO:0003677">
    <property type="term" value="F:DNA binding"/>
    <property type="evidence" value="ECO:0007669"/>
    <property type="project" value="UniProtKB-KW"/>
</dbReference>
<gene>
    <name evidence="5" type="ORF">A3Q41_01778</name>
</gene>
<dbReference type="PROSITE" id="PS50043">
    <property type="entry name" value="HTH_LUXR_2"/>
    <property type="match status" value="1"/>
</dbReference>
<dbReference type="GO" id="GO:0006355">
    <property type="term" value="P:regulation of DNA-templated transcription"/>
    <property type="evidence" value="ECO:0007669"/>
    <property type="project" value="InterPro"/>
</dbReference>
<sequence length="803" mass="86428">MLREGRSCLSASPENRRILVISGARGIGKSTVANTIAGEATALGFRVVDLPCLAGLLDEGLLGDLVADDATPTLLVIDDLHLLPAGSRDRLARAVKAAVRTPHVRCIATTVDTVPPPLWREFAFHRVRPLPDDAVRDLLNGTETAVAQRQSIIELSQGNPLVATELARAAPIWHRDPSVGGAMLDRAHLTDTLADIGAFEVAGLDEESRRQILGDALRHIVSREHGGDSVAAHPHGDTVAQLWILASSTAEERISVHLESAVDTRLTPDERLVHRALAARAPDAHLVAALDERAHDLASLQRYRRAVALLCRAAALESDRGRAQALEVRAASMAAFAGFVDLAVSILDRMRPGHPDAAPSETVPARAFADVARGGDPRAAFGVVVQALDRLPDAVAPDVVDQLIGSALAYSALTGDGELVAQALQWAVKYEQHLDPVNVLVARSLGVSGSRVHVRALDSPALLDAVRASLRTGDPWKPVLLQLALPTLLWDPNDSCRLPDALDPVAAGFPAAESLTRLRHLAALAARGQFSAFAEAVSSGLPDGLFDEQEGLLKSSVAAVAGGEKSCTAAESVALGRFDAAYERMRRRDLSAEHCSITPYGPLEILDYVESCLRLRRSDEARTYLDRLRRTRPDFWGARHSALLTAAEAMLVEAGAEALFEASLHELRTVGWCFDAPRVALVYGEWLRRHHRVIESRGRLRYAADQFAELGARTWLRRAEDELRAAGAGPHPREGDAGSGLTGQELRIASLAAAGLTNKEIGEQLYLSARTVGGHLYRVFPKLQITTRSALRDALLRYEGGGR</sequence>
<dbReference type="Proteomes" id="UP000076038">
    <property type="component" value="Chromosome"/>
</dbReference>
<evidence type="ECO:0000313" key="5">
    <source>
        <dbReference type="EMBL" id="AMY23081.1"/>
    </source>
</evidence>
<dbReference type="KEGG" id="rhs:A3Q41_01778"/>
<dbReference type="Gene3D" id="1.10.10.10">
    <property type="entry name" value="Winged helix-like DNA-binding domain superfamily/Winged helix DNA-binding domain"/>
    <property type="match status" value="1"/>
</dbReference>
<feature type="domain" description="HTH luxR-type" evidence="4">
    <location>
        <begin position="734"/>
        <end position="799"/>
    </location>
</feature>
<dbReference type="InterPro" id="IPR036388">
    <property type="entry name" value="WH-like_DNA-bd_sf"/>
</dbReference>
<evidence type="ECO:0000313" key="6">
    <source>
        <dbReference type="Proteomes" id="UP000076038"/>
    </source>
</evidence>
<accession>A0A143QJG5</accession>
<dbReference type="PANTHER" id="PTHR44688:SF16">
    <property type="entry name" value="DNA-BINDING TRANSCRIPTIONAL ACTIVATOR DEVR_DOSR"/>
    <property type="match status" value="1"/>
</dbReference>
<dbReference type="PRINTS" id="PR00038">
    <property type="entry name" value="HTHLUXR"/>
</dbReference>
<dbReference type="InterPro" id="IPR027417">
    <property type="entry name" value="P-loop_NTPase"/>
</dbReference>
<keyword evidence="2" id="KW-0238">DNA-binding</keyword>
<dbReference type="SMART" id="SM00382">
    <property type="entry name" value="AAA"/>
    <property type="match status" value="1"/>
</dbReference>
<dbReference type="Pfam" id="PF00196">
    <property type="entry name" value="GerE"/>
    <property type="match status" value="1"/>
</dbReference>
<proteinExistence type="predicted"/>
<keyword evidence="3" id="KW-0804">Transcription</keyword>
<dbReference type="CDD" id="cd00009">
    <property type="entry name" value="AAA"/>
    <property type="match status" value="1"/>
</dbReference>
<dbReference type="Gene3D" id="3.40.50.300">
    <property type="entry name" value="P-loop containing nucleotide triphosphate hydrolases"/>
    <property type="match status" value="1"/>
</dbReference>
<evidence type="ECO:0000256" key="3">
    <source>
        <dbReference type="ARBA" id="ARBA00023163"/>
    </source>
</evidence>
<name>A0A143QJG5_RHOFA</name>
<evidence type="ECO:0000256" key="1">
    <source>
        <dbReference type="ARBA" id="ARBA00023015"/>
    </source>
</evidence>
<keyword evidence="1" id="KW-0805">Transcription regulation</keyword>
<dbReference type="PATRIC" id="fig|1653479.3.peg.1798"/>
<dbReference type="SMART" id="SM00421">
    <property type="entry name" value="HTH_LUXR"/>
    <property type="match status" value="1"/>
</dbReference>
<dbReference type="AlphaFoldDB" id="A0A143QJG5"/>
<reference evidence="6" key="2">
    <citation type="submission" date="2016-04" db="EMBL/GenBank/DDBJ databases">
        <title>Complete Genome and Plasmid Sequences for Rhodococcus fascians D188 and Draft Sequences for Rhodococcus spp. Isolates PBTS 1 and PBTS 2.</title>
        <authorList>
            <person name="Stamer R."/>
            <person name="Vereecke D."/>
            <person name="Zhang Y."/>
            <person name="Schilkey F."/>
            <person name="Devitt N."/>
            <person name="Randall J."/>
        </authorList>
    </citation>
    <scope>NUCLEOTIDE SEQUENCE [LARGE SCALE GENOMIC DNA]</scope>
    <source>
        <strain evidence="6">PBTS2</strain>
    </source>
</reference>
<evidence type="ECO:0000259" key="4">
    <source>
        <dbReference type="PROSITE" id="PS50043"/>
    </source>
</evidence>
<dbReference type="PANTHER" id="PTHR44688">
    <property type="entry name" value="DNA-BINDING TRANSCRIPTIONAL ACTIVATOR DEVR_DOSR"/>
    <property type="match status" value="1"/>
</dbReference>